<keyword evidence="3 6" id="KW-0378">Hydrolase</keyword>
<dbReference type="Proteomes" id="UP000766570">
    <property type="component" value="Unassembled WGS sequence"/>
</dbReference>
<feature type="binding site" evidence="6">
    <location>
        <position position="183"/>
    </location>
    <ligand>
        <name>Fe cation</name>
        <dbReference type="ChEBI" id="CHEBI:24875"/>
    </ligand>
</feature>
<comment type="function">
    <text evidence="6">Removes the formyl group from the N-terminal Met of newly synthesized proteins. Requires at least a dipeptide for an efficient rate of reaction. N-terminal L-methionine is a prerequisite for activity but the enzyme has broad specificity at other positions.</text>
</comment>
<evidence type="ECO:0000256" key="3">
    <source>
        <dbReference type="ARBA" id="ARBA00022801"/>
    </source>
</evidence>
<evidence type="ECO:0000256" key="2">
    <source>
        <dbReference type="ARBA" id="ARBA00022723"/>
    </source>
</evidence>
<dbReference type="CDD" id="cd00487">
    <property type="entry name" value="Pep_deformylase"/>
    <property type="match status" value="1"/>
</dbReference>
<evidence type="ECO:0000256" key="5">
    <source>
        <dbReference type="ARBA" id="ARBA00023004"/>
    </source>
</evidence>
<dbReference type="GO" id="GO:0042586">
    <property type="term" value="F:peptide deformylase activity"/>
    <property type="evidence" value="ECO:0007669"/>
    <property type="project" value="UniProtKB-EC"/>
</dbReference>
<dbReference type="EMBL" id="JAGIOE010000001">
    <property type="protein sequence ID" value="MBP2374743.1"/>
    <property type="molecule type" value="Genomic_DNA"/>
</dbReference>
<dbReference type="Gene3D" id="3.90.45.10">
    <property type="entry name" value="Peptide deformylase"/>
    <property type="match status" value="1"/>
</dbReference>
<protein>
    <recommendedName>
        <fullName evidence="6">Peptide deformylase</fullName>
        <shortName evidence="6">PDF</shortName>
        <ecNumber evidence="6">3.5.1.88</ecNumber>
    </recommendedName>
    <alternativeName>
        <fullName evidence="6">Polypeptide deformylase</fullName>
    </alternativeName>
</protein>
<accession>A0ABS4WEW1</accession>
<organism evidence="7 8">
    <name type="scientific">Paeniglutamicibacter psychrophenolicus</name>
    <dbReference type="NCBI Taxonomy" id="257454"/>
    <lineage>
        <taxon>Bacteria</taxon>
        <taxon>Bacillati</taxon>
        <taxon>Actinomycetota</taxon>
        <taxon>Actinomycetes</taxon>
        <taxon>Micrococcales</taxon>
        <taxon>Micrococcaceae</taxon>
        <taxon>Paeniglutamicibacter</taxon>
    </lineage>
</organism>
<proteinExistence type="inferred from homology"/>
<dbReference type="EC" id="3.5.1.88" evidence="6"/>
<sequence>MSKESMDDLNNAGLAPYSPAWIHSEVTRLVDLVDSGEMPPIVQLGHPVLRMRANELDGQLGPELLQGFLGAMRTVMLDAPGVGLAAPQLGIPLRIAVLQDLYETNPEIATAREREPLDYLEIINPHYRPVGDRTAAFYEGCLSFNGYQGVVERPADISTSFLDADGVPRRRNFSGWQARIFQHETDHLDGTVYIDKALTRSLCANHEYPRWANPGIDQARVGLGF</sequence>
<dbReference type="SUPFAM" id="SSF56420">
    <property type="entry name" value="Peptide deformylase"/>
    <property type="match status" value="1"/>
</dbReference>
<dbReference type="PRINTS" id="PR01576">
    <property type="entry name" value="PDEFORMYLASE"/>
</dbReference>
<keyword evidence="2 6" id="KW-0479">Metal-binding</keyword>
<keyword evidence="4 6" id="KW-0648">Protein biosynthesis</keyword>
<dbReference type="InterPro" id="IPR023635">
    <property type="entry name" value="Peptide_deformylase"/>
</dbReference>
<dbReference type="HAMAP" id="MF_00163">
    <property type="entry name" value="Pep_deformylase"/>
    <property type="match status" value="1"/>
</dbReference>
<comment type="catalytic activity">
    <reaction evidence="6">
        <text>N-terminal N-formyl-L-methionyl-[peptide] + H2O = N-terminal L-methionyl-[peptide] + formate</text>
        <dbReference type="Rhea" id="RHEA:24420"/>
        <dbReference type="Rhea" id="RHEA-COMP:10639"/>
        <dbReference type="Rhea" id="RHEA-COMP:10640"/>
        <dbReference type="ChEBI" id="CHEBI:15377"/>
        <dbReference type="ChEBI" id="CHEBI:15740"/>
        <dbReference type="ChEBI" id="CHEBI:49298"/>
        <dbReference type="ChEBI" id="CHEBI:64731"/>
        <dbReference type="EC" id="3.5.1.88"/>
    </reaction>
</comment>
<dbReference type="NCBIfam" id="NF001159">
    <property type="entry name" value="PRK00150.1-3"/>
    <property type="match status" value="1"/>
</dbReference>
<feature type="active site" evidence="6">
    <location>
        <position position="184"/>
    </location>
</feature>
<dbReference type="RefSeq" id="WP_209907819.1">
    <property type="nucleotide sequence ID" value="NZ_BAAAMI010000017.1"/>
</dbReference>
<evidence type="ECO:0000313" key="8">
    <source>
        <dbReference type="Proteomes" id="UP000766570"/>
    </source>
</evidence>
<comment type="similarity">
    <text evidence="1 6">Belongs to the polypeptide deformylase family.</text>
</comment>
<comment type="cofactor">
    <cofactor evidence="6">
        <name>Fe(2+)</name>
        <dbReference type="ChEBI" id="CHEBI:29033"/>
    </cofactor>
    <text evidence="6">Binds 1 Fe(2+) ion.</text>
</comment>
<dbReference type="InterPro" id="IPR036821">
    <property type="entry name" value="Peptide_deformylase_sf"/>
</dbReference>
<gene>
    <name evidence="6" type="primary">def</name>
    <name evidence="7" type="ORF">JOF46_002655</name>
</gene>
<comment type="caution">
    <text evidence="7">The sequence shown here is derived from an EMBL/GenBank/DDBJ whole genome shotgun (WGS) entry which is preliminary data.</text>
</comment>
<evidence type="ECO:0000256" key="6">
    <source>
        <dbReference type="HAMAP-Rule" id="MF_00163"/>
    </source>
</evidence>
<keyword evidence="8" id="KW-1185">Reference proteome</keyword>
<dbReference type="PANTHER" id="PTHR10458">
    <property type="entry name" value="PEPTIDE DEFORMYLASE"/>
    <property type="match status" value="1"/>
</dbReference>
<dbReference type="PANTHER" id="PTHR10458:SF2">
    <property type="entry name" value="PEPTIDE DEFORMYLASE, MITOCHONDRIAL"/>
    <property type="match status" value="1"/>
</dbReference>
<evidence type="ECO:0000256" key="1">
    <source>
        <dbReference type="ARBA" id="ARBA00010759"/>
    </source>
</evidence>
<keyword evidence="5 6" id="KW-0408">Iron</keyword>
<evidence type="ECO:0000313" key="7">
    <source>
        <dbReference type="EMBL" id="MBP2374743.1"/>
    </source>
</evidence>
<feature type="binding site" evidence="6">
    <location>
        <position position="141"/>
    </location>
    <ligand>
        <name>Fe cation</name>
        <dbReference type="ChEBI" id="CHEBI:24875"/>
    </ligand>
</feature>
<name>A0ABS4WEW1_9MICC</name>
<evidence type="ECO:0000256" key="4">
    <source>
        <dbReference type="ARBA" id="ARBA00022917"/>
    </source>
</evidence>
<dbReference type="Pfam" id="PF01327">
    <property type="entry name" value="Pep_deformylase"/>
    <property type="match status" value="1"/>
</dbReference>
<feature type="binding site" evidence="6">
    <location>
        <position position="187"/>
    </location>
    <ligand>
        <name>Fe cation</name>
        <dbReference type="ChEBI" id="CHEBI:24875"/>
    </ligand>
</feature>
<reference evidence="7 8" key="1">
    <citation type="submission" date="2021-03" db="EMBL/GenBank/DDBJ databases">
        <title>Sequencing the genomes of 1000 actinobacteria strains.</title>
        <authorList>
            <person name="Klenk H.-P."/>
        </authorList>
    </citation>
    <scope>NUCLEOTIDE SEQUENCE [LARGE SCALE GENOMIC DNA]</scope>
    <source>
        <strain evidence="7 8">DSM 15454</strain>
    </source>
</reference>